<dbReference type="AlphaFoldDB" id="A0A0F9GPN7"/>
<proteinExistence type="predicted"/>
<dbReference type="EMBL" id="LAZR01019459">
    <property type="protein sequence ID" value="KKL92451.1"/>
    <property type="molecule type" value="Genomic_DNA"/>
</dbReference>
<comment type="caution">
    <text evidence="1">The sequence shown here is derived from an EMBL/GenBank/DDBJ whole genome shotgun (WGS) entry which is preliminary data.</text>
</comment>
<gene>
    <name evidence="1" type="ORF">LCGC14_1884540</name>
</gene>
<name>A0A0F9GPN7_9ZZZZ</name>
<organism evidence="1">
    <name type="scientific">marine sediment metagenome</name>
    <dbReference type="NCBI Taxonomy" id="412755"/>
    <lineage>
        <taxon>unclassified sequences</taxon>
        <taxon>metagenomes</taxon>
        <taxon>ecological metagenomes</taxon>
    </lineage>
</organism>
<protein>
    <submittedName>
        <fullName evidence="1">Uncharacterized protein</fullName>
    </submittedName>
</protein>
<evidence type="ECO:0000313" key="1">
    <source>
        <dbReference type="EMBL" id="KKL92451.1"/>
    </source>
</evidence>
<accession>A0A0F9GPN7</accession>
<sequence length="80" mass="9590">MREKIHDTLSNLRQRIELEDDDFHYAAVLETTDLILSLMEQAKREERERITKEIRQSKLLPQYSTIYKIIDGQALKEQNE</sequence>
<reference evidence="1" key="1">
    <citation type="journal article" date="2015" name="Nature">
        <title>Complex archaea that bridge the gap between prokaryotes and eukaryotes.</title>
        <authorList>
            <person name="Spang A."/>
            <person name="Saw J.H."/>
            <person name="Jorgensen S.L."/>
            <person name="Zaremba-Niedzwiedzka K."/>
            <person name="Martijn J."/>
            <person name="Lind A.E."/>
            <person name="van Eijk R."/>
            <person name="Schleper C."/>
            <person name="Guy L."/>
            <person name="Ettema T.J."/>
        </authorList>
    </citation>
    <scope>NUCLEOTIDE SEQUENCE</scope>
</reference>